<dbReference type="PANTHER" id="PTHR34215">
    <property type="entry name" value="BLL0784 PROTEIN"/>
    <property type="match status" value="1"/>
</dbReference>
<evidence type="ECO:0000313" key="2">
    <source>
        <dbReference type="EMBL" id="WAM32610.1"/>
    </source>
</evidence>
<dbReference type="PANTHER" id="PTHR34215:SF1">
    <property type="entry name" value="YLXR DOMAIN-CONTAINING PROTEIN"/>
    <property type="match status" value="1"/>
</dbReference>
<dbReference type="Pfam" id="PF04296">
    <property type="entry name" value="YlxR"/>
    <property type="match status" value="1"/>
</dbReference>
<name>A0ABY7BLH3_9FIRM</name>
<sequence>MNGGQKVQEYIPHRKCVGCQKIKPKSQLLRIAKNDKGIFIDEKQKLPGRGAYLCKNEECLQLAKKKKGLDRSLKATIPREFYDLLDKFFAENYKKSAEVSE</sequence>
<dbReference type="NCBIfam" id="NF047356">
    <property type="entry name" value="RNA_bind_RnpM"/>
    <property type="match status" value="1"/>
</dbReference>
<dbReference type="Proteomes" id="UP001164745">
    <property type="component" value="Chromosome"/>
</dbReference>
<dbReference type="CDD" id="cd00279">
    <property type="entry name" value="YlxR"/>
    <property type="match status" value="1"/>
</dbReference>
<protein>
    <submittedName>
        <fullName evidence="2">YlxR family protein</fullName>
    </submittedName>
</protein>
<dbReference type="RefSeq" id="WP_045164875.1">
    <property type="nucleotide sequence ID" value="NZ_CP113864.1"/>
</dbReference>
<proteinExistence type="predicted"/>
<gene>
    <name evidence="2" type="ORF">OTJ99_001191</name>
</gene>
<evidence type="ECO:0000313" key="3">
    <source>
        <dbReference type="Proteomes" id="UP001164745"/>
    </source>
</evidence>
<feature type="domain" description="YlxR" evidence="1">
    <location>
        <begin position="14"/>
        <end position="86"/>
    </location>
</feature>
<dbReference type="InterPro" id="IPR035931">
    <property type="entry name" value="YlxR-like_sf"/>
</dbReference>
<dbReference type="InterPro" id="IPR037465">
    <property type="entry name" value="YlxR"/>
</dbReference>
<dbReference type="SUPFAM" id="SSF64376">
    <property type="entry name" value="YlxR-like"/>
    <property type="match status" value="1"/>
</dbReference>
<keyword evidence="3" id="KW-1185">Reference proteome</keyword>
<dbReference type="InterPro" id="IPR007393">
    <property type="entry name" value="YlxR_dom"/>
</dbReference>
<reference evidence="2" key="1">
    <citation type="submission" date="2022-12" db="EMBL/GenBank/DDBJ databases">
        <authorList>
            <person name="Bing R.G."/>
            <person name="Willard D.J."/>
            <person name="Manesh M.J.H."/>
            <person name="Laemthong T."/>
            <person name="Crosby J.R."/>
            <person name="Kelly R.M."/>
        </authorList>
    </citation>
    <scope>NUCLEOTIDE SEQUENCE</scope>
    <source>
        <strain evidence="2">DSM 8991</strain>
    </source>
</reference>
<dbReference type="Gene3D" id="3.30.1230.10">
    <property type="entry name" value="YlxR-like"/>
    <property type="match status" value="1"/>
</dbReference>
<organism evidence="2 3">
    <name type="scientific">Caldicellulosiruptor naganoensis</name>
    <dbReference type="NCBI Taxonomy" id="29324"/>
    <lineage>
        <taxon>Bacteria</taxon>
        <taxon>Bacillati</taxon>
        <taxon>Bacillota</taxon>
        <taxon>Bacillota incertae sedis</taxon>
        <taxon>Caldicellulosiruptorales</taxon>
        <taxon>Caldicellulosiruptoraceae</taxon>
        <taxon>Caldicellulosiruptor</taxon>
    </lineage>
</organism>
<evidence type="ECO:0000259" key="1">
    <source>
        <dbReference type="Pfam" id="PF04296"/>
    </source>
</evidence>
<accession>A0ABY7BLH3</accession>
<dbReference type="EMBL" id="CP113864">
    <property type="protein sequence ID" value="WAM32610.1"/>
    <property type="molecule type" value="Genomic_DNA"/>
</dbReference>